<evidence type="ECO:0000313" key="7">
    <source>
        <dbReference type="Proteomes" id="UP000234775"/>
    </source>
</evidence>
<proteinExistence type="predicted"/>
<feature type="compositionally biased region" description="Polar residues" evidence="2">
    <location>
        <begin position="41"/>
        <end position="56"/>
    </location>
</feature>
<dbReference type="SUPFAM" id="SSF82057">
    <property type="entry name" value="Prokaryotic SH3-related domain"/>
    <property type="match status" value="2"/>
</dbReference>
<evidence type="ECO:0008006" key="8">
    <source>
        <dbReference type="Google" id="ProtNLM"/>
    </source>
</evidence>
<feature type="chain" id="PRO_5014140517" description="Peptidase C39-like domain-containing protein" evidence="3">
    <location>
        <begin position="27"/>
        <end position="496"/>
    </location>
</feature>
<dbReference type="AlphaFoldDB" id="A0A2I1K982"/>
<dbReference type="Gene3D" id="2.30.30.170">
    <property type="match status" value="1"/>
</dbReference>
<dbReference type="Proteomes" id="UP000234775">
    <property type="component" value="Unassembled WGS sequence"/>
</dbReference>
<accession>A0A2I1K982</accession>
<protein>
    <recommendedName>
        <fullName evidence="8">Peptidase C39-like domain-containing protein</fullName>
    </recommendedName>
</protein>
<evidence type="ECO:0000259" key="5">
    <source>
        <dbReference type="Pfam" id="PF13529"/>
    </source>
</evidence>
<organism evidence="6 7">
    <name type="scientific">Aerococcus christensenii</name>
    <dbReference type="NCBI Taxonomy" id="87541"/>
    <lineage>
        <taxon>Bacteria</taxon>
        <taxon>Bacillati</taxon>
        <taxon>Bacillota</taxon>
        <taxon>Bacilli</taxon>
        <taxon>Lactobacillales</taxon>
        <taxon>Aerococcaceae</taxon>
        <taxon>Aerococcus</taxon>
    </lineage>
</organism>
<reference evidence="6 7" key="1">
    <citation type="submission" date="2017-12" db="EMBL/GenBank/DDBJ databases">
        <title>Phylogenetic diversity of female urinary microbiome.</title>
        <authorList>
            <person name="Thomas-White K."/>
            <person name="Wolfe A.J."/>
        </authorList>
    </citation>
    <scope>NUCLEOTIDE SEQUENCE [LARGE SCALE GENOMIC DNA]</scope>
    <source>
        <strain evidence="6 7">UMB0844</strain>
    </source>
</reference>
<keyword evidence="7" id="KW-1185">Reference proteome</keyword>
<dbReference type="Pfam" id="PF13457">
    <property type="entry name" value="GW"/>
    <property type="match status" value="3"/>
</dbReference>
<dbReference type="InterPro" id="IPR025987">
    <property type="entry name" value="GW_dom"/>
</dbReference>
<dbReference type="EMBL" id="PKGZ01000001">
    <property type="protein sequence ID" value="PKY92203.1"/>
    <property type="molecule type" value="Genomic_DNA"/>
</dbReference>
<evidence type="ECO:0000259" key="4">
    <source>
        <dbReference type="Pfam" id="PF13457"/>
    </source>
</evidence>
<evidence type="ECO:0000256" key="1">
    <source>
        <dbReference type="ARBA" id="ARBA00022729"/>
    </source>
</evidence>
<feature type="domain" description="Peptidase C39-like" evidence="5">
    <location>
        <begin position="323"/>
        <end position="465"/>
    </location>
</feature>
<feature type="domain" description="GW" evidence="4">
    <location>
        <begin position="161"/>
        <end position="225"/>
    </location>
</feature>
<feature type="domain" description="GW" evidence="4">
    <location>
        <begin position="240"/>
        <end position="308"/>
    </location>
</feature>
<comment type="caution">
    <text evidence="6">The sequence shown here is derived from an EMBL/GenBank/DDBJ whole genome shotgun (WGS) entry which is preliminary data.</text>
</comment>
<evidence type="ECO:0000256" key="2">
    <source>
        <dbReference type="SAM" id="MobiDB-lite"/>
    </source>
</evidence>
<name>A0A2I1K982_9LACT</name>
<dbReference type="InterPro" id="IPR038200">
    <property type="entry name" value="GW_dom_sf"/>
</dbReference>
<evidence type="ECO:0000313" key="6">
    <source>
        <dbReference type="EMBL" id="PKY92203.1"/>
    </source>
</evidence>
<feature type="signal peptide" evidence="3">
    <location>
        <begin position="1"/>
        <end position="26"/>
    </location>
</feature>
<evidence type="ECO:0000256" key="3">
    <source>
        <dbReference type="SAM" id="SignalP"/>
    </source>
</evidence>
<dbReference type="Pfam" id="PF13529">
    <property type="entry name" value="Peptidase_C39_2"/>
    <property type="match status" value="1"/>
</dbReference>
<dbReference type="RefSeq" id="WP_101659581.1">
    <property type="nucleotide sequence ID" value="NZ_PKGZ01000001.1"/>
</dbReference>
<gene>
    <name evidence="6" type="ORF">CYJ27_01860</name>
</gene>
<feature type="region of interest" description="Disordered" evidence="2">
    <location>
        <begin position="40"/>
        <end position="73"/>
    </location>
</feature>
<feature type="domain" description="GW" evidence="4">
    <location>
        <begin position="87"/>
        <end position="154"/>
    </location>
</feature>
<dbReference type="InterPro" id="IPR039564">
    <property type="entry name" value="Peptidase_C39-like"/>
</dbReference>
<sequence>MRLKNKIVCGMAMLTGLLFLCPDVLADQVLSDSNINRKTENISSQKNQEVSKTQLVKKQLAPHKNEKHGATGESLTVDHSQGIERYYTAEITHTGYTIDTKPWGESGFQSAGVGTSADYLNQVVTIRYENESGYYANIWKNNQELGWIDKRAFKGFVLPSYQDTVVAKGYSFDSKPWGEDDFKTLDWSNQHLNEAVTLVMESENRAYVLALQKGESLGWLDKRAFVQVDDHNFEATSVPSYHAKIVNKGYSIDTKPWGVPGFQLSASGYSDQHLGEQVVVSQVDESDSYVLISDQYFNEWGWLDRRALLEERLTSRQLEVSPQVSQRWWYCVPASLSMILDTVGVQVDQFTLARQTNCIDYVGTESPDAIKVLNQYVIGKEAPEPGEMGYHLEKVTEYTPMSSQFSEFKLNYIKSIQAGKPVYLTFNFDKMYDKGGQNFDHAVVGIGYVANESETDIERILYRDPSVSLSGHIHSVTPEKYFASMPGDESCYAYFS</sequence>
<keyword evidence="1 3" id="KW-0732">Signal</keyword>